<feature type="signal peptide" evidence="1">
    <location>
        <begin position="1"/>
        <end position="24"/>
    </location>
</feature>
<accession>A0A9N8Z9C2</accession>
<proteinExistence type="predicted"/>
<dbReference type="EMBL" id="CAJVPS010000335">
    <property type="protein sequence ID" value="CAG8478097.1"/>
    <property type="molecule type" value="Genomic_DNA"/>
</dbReference>
<comment type="caution">
    <text evidence="2">The sequence shown here is derived from an EMBL/GenBank/DDBJ whole genome shotgun (WGS) entry which is preliminary data.</text>
</comment>
<feature type="chain" id="PRO_5040468070" evidence="1">
    <location>
        <begin position="25"/>
        <end position="134"/>
    </location>
</feature>
<keyword evidence="3" id="KW-1185">Reference proteome</keyword>
<evidence type="ECO:0000313" key="2">
    <source>
        <dbReference type="EMBL" id="CAG8478097.1"/>
    </source>
</evidence>
<dbReference type="Proteomes" id="UP000789508">
    <property type="component" value="Unassembled WGS sequence"/>
</dbReference>
<evidence type="ECO:0000313" key="3">
    <source>
        <dbReference type="Proteomes" id="UP000789508"/>
    </source>
</evidence>
<sequence>MSKFQTFVLVTAAIFLALLWTASAQVPCHIPTPGGQINVFTPGAGTYSKTSYQAVDWSTNGSVQHVKVCIGQKGTNGGCDNPCFKLIADNVPFGYGTSPTFQTDFPGSDFFAFVQSDDNLNIWGAGPLFNVAAS</sequence>
<organism evidence="2 3">
    <name type="scientific">Ambispora leptoticha</name>
    <dbReference type="NCBI Taxonomy" id="144679"/>
    <lineage>
        <taxon>Eukaryota</taxon>
        <taxon>Fungi</taxon>
        <taxon>Fungi incertae sedis</taxon>
        <taxon>Mucoromycota</taxon>
        <taxon>Glomeromycotina</taxon>
        <taxon>Glomeromycetes</taxon>
        <taxon>Archaeosporales</taxon>
        <taxon>Ambisporaceae</taxon>
        <taxon>Ambispora</taxon>
    </lineage>
</organism>
<reference evidence="2" key="1">
    <citation type="submission" date="2021-06" db="EMBL/GenBank/DDBJ databases">
        <authorList>
            <person name="Kallberg Y."/>
            <person name="Tangrot J."/>
            <person name="Rosling A."/>
        </authorList>
    </citation>
    <scope>NUCLEOTIDE SEQUENCE</scope>
    <source>
        <strain evidence="2">FL130A</strain>
    </source>
</reference>
<name>A0A9N8Z9C2_9GLOM</name>
<keyword evidence="1" id="KW-0732">Signal</keyword>
<dbReference type="AlphaFoldDB" id="A0A9N8Z9C2"/>
<protein>
    <submittedName>
        <fullName evidence="2">4058_t:CDS:1</fullName>
    </submittedName>
</protein>
<evidence type="ECO:0000256" key="1">
    <source>
        <dbReference type="SAM" id="SignalP"/>
    </source>
</evidence>
<gene>
    <name evidence="2" type="ORF">ALEPTO_LOCUS2344</name>
</gene>